<dbReference type="RefSeq" id="WP_050520899.1">
    <property type="nucleotide sequence ID" value="NZ_FOCO01000014.1"/>
</dbReference>
<dbReference type="Gene3D" id="3.40.50.300">
    <property type="entry name" value="P-loop containing nucleotide triphosphate hydrolases"/>
    <property type="match status" value="1"/>
</dbReference>
<evidence type="ECO:0000313" key="2">
    <source>
        <dbReference type="Proteomes" id="UP000183002"/>
    </source>
</evidence>
<proteinExistence type="predicted"/>
<dbReference type="GO" id="GO:0016740">
    <property type="term" value="F:transferase activity"/>
    <property type="evidence" value="ECO:0007669"/>
    <property type="project" value="UniProtKB-KW"/>
</dbReference>
<name>A0A1H8GLN7_9RHOB</name>
<protein>
    <submittedName>
        <fullName evidence="1">LPS sulfotransferase NodH</fullName>
    </submittedName>
</protein>
<dbReference type="InterPro" id="IPR027417">
    <property type="entry name" value="P-loop_NTPase"/>
</dbReference>
<dbReference type="AlphaFoldDB" id="A0A1H8GLN7"/>
<dbReference type="EMBL" id="FOCO01000014">
    <property type="protein sequence ID" value="SEN45071.1"/>
    <property type="molecule type" value="Genomic_DNA"/>
</dbReference>
<evidence type="ECO:0000313" key="1">
    <source>
        <dbReference type="EMBL" id="SEN45071.1"/>
    </source>
</evidence>
<accession>A0A1H8GLN7</accession>
<sequence>MPLRSFVIIGQARSGTTYLQTMLDSHPHIHCRGELFDPWQIDDAGRKTKDFDAIVARDANPCDFMDRMLAGEGMQRAAKGVQVIGAKILFQHSPDLMAQYIPMRPALRIIHVVRHNKLAQFASSAQVAKTKVWTATSQPAPAPLINAAPQWVSAECNRLQNQDFLLTHWLGSIANPVLTLTYQDLFRDAALQAALDFLGVTATQKLNSALIKQGQRRIMDRFANPGPIAAYFATTGRADWLEDELAGGS</sequence>
<reference evidence="1 2" key="1">
    <citation type="submission" date="2016-10" db="EMBL/GenBank/DDBJ databases">
        <authorList>
            <person name="de Groot N.N."/>
        </authorList>
    </citation>
    <scope>NUCLEOTIDE SEQUENCE [LARGE SCALE GENOMIC DNA]</scope>
    <source>
        <strain evidence="1 2">CGMCC 1.10836</strain>
    </source>
</reference>
<dbReference type="OrthoDB" id="9800698at2"/>
<dbReference type="STRING" id="1077947.SAMN05216227_101458"/>
<keyword evidence="2" id="KW-1185">Reference proteome</keyword>
<dbReference type="SUPFAM" id="SSF52540">
    <property type="entry name" value="P-loop containing nucleoside triphosphate hydrolases"/>
    <property type="match status" value="1"/>
</dbReference>
<organism evidence="1 2">
    <name type="scientific">Pseudorhodobacter antarcticus</name>
    <dbReference type="NCBI Taxonomy" id="1077947"/>
    <lineage>
        <taxon>Bacteria</taxon>
        <taxon>Pseudomonadati</taxon>
        <taxon>Pseudomonadota</taxon>
        <taxon>Alphaproteobacteria</taxon>
        <taxon>Rhodobacterales</taxon>
        <taxon>Paracoccaceae</taxon>
        <taxon>Pseudorhodobacter</taxon>
    </lineage>
</organism>
<keyword evidence="1" id="KW-0808">Transferase</keyword>
<gene>
    <name evidence="1" type="ORF">SAMN05216227_101458</name>
</gene>
<dbReference type="Proteomes" id="UP000183002">
    <property type="component" value="Unassembled WGS sequence"/>
</dbReference>
<dbReference type="Pfam" id="PF13469">
    <property type="entry name" value="Sulfotransfer_3"/>
    <property type="match status" value="1"/>
</dbReference>